<dbReference type="EMBL" id="JBHUDM010000004">
    <property type="protein sequence ID" value="MFD1642872.1"/>
    <property type="molecule type" value="Genomic_DNA"/>
</dbReference>
<organism evidence="1 2">
    <name type="scientific">Halohasta litorea</name>
    <dbReference type="NCBI Taxonomy" id="869891"/>
    <lineage>
        <taxon>Archaea</taxon>
        <taxon>Methanobacteriati</taxon>
        <taxon>Methanobacteriota</taxon>
        <taxon>Stenosarchaea group</taxon>
        <taxon>Halobacteria</taxon>
        <taxon>Halobacteriales</taxon>
        <taxon>Haloferacaceae</taxon>
        <taxon>Halohasta</taxon>
    </lineage>
</organism>
<gene>
    <name evidence="1" type="ORF">ACFSBW_13425</name>
</gene>
<accession>A0ABD6D9U2</accession>
<keyword evidence="2" id="KW-1185">Reference proteome</keyword>
<reference evidence="1 2" key="1">
    <citation type="journal article" date="2019" name="Int. J. Syst. Evol. Microbiol.">
        <title>The Global Catalogue of Microorganisms (GCM) 10K type strain sequencing project: providing services to taxonomists for standard genome sequencing and annotation.</title>
        <authorList>
            <consortium name="The Broad Institute Genomics Platform"/>
            <consortium name="The Broad Institute Genome Sequencing Center for Infectious Disease"/>
            <person name="Wu L."/>
            <person name="Ma J."/>
        </authorList>
    </citation>
    <scope>NUCLEOTIDE SEQUENCE [LARGE SCALE GENOMIC DNA]</scope>
    <source>
        <strain evidence="1 2">CGMCC 1.10593</strain>
    </source>
</reference>
<protein>
    <recommendedName>
        <fullName evidence="3">Imelysin</fullName>
    </recommendedName>
</protein>
<dbReference type="AlphaFoldDB" id="A0ABD6D9U2"/>
<sequence length="426" mass="46131">MTDPSTTRRGVLTVAGATLLAGCSALDGDRNNEDETISALRLREIVPDDAADPIVADTLPIDIEQSTLAASAQRVDELLADLPIPFGPESVPNGHIRQRLTEAASEATDHVAAARTAPSRLVALTELRHARSEARYAAAGWAFVDRGLTEAELRSELQEIVGEAESFRTDFAYSGSDPVTAALVYGQAERLLDSVLEDGRTPNNWESSRLLTVAAWGDHVESARTQLDDARYLYDRYQSTLPDDAGSVDETLSAATETLRTDIQRRQKDIPPEPDGDDRLRWRLWDDLRDDADVNTERVYDPIGPASGLLAATEGLTALLAADRLGDRFDEGIDRPETTADVRAARTAAVDAITTALDESPRADLSRPMLADAARSVSFADDRLRQSSGDVRSAQLDHPIVEYTAATLRARSVPAACETVLDALDS</sequence>
<evidence type="ECO:0000313" key="2">
    <source>
        <dbReference type="Proteomes" id="UP001597052"/>
    </source>
</evidence>
<name>A0ABD6D9U2_9EURY</name>
<proteinExistence type="predicted"/>
<dbReference type="RefSeq" id="WP_256396598.1">
    <property type="nucleotide sequence ID" value="NZ_JANHDJ010000004.1"/>
</dbReference>
<evidence type="ECO:0008006" key="3">
    <source>
        <dbReference type="Google" id="ProtNLM"/>
    </source>
</evidence>
<comment type="caution">
    <text evidence="1">The sequence shown here is derived from an EMBL/GenBank/DDBJ whole genome shotgun (WGS) entry which is preliminary data.</text>
</comment>
<dbReference type="Proteomes" id="UP001597052">
    <property type="component" value="Unassembled WGS sequence"/>
</dbReference>
<evidence type="ECO:0000313" key="1">
    <source>
        <dbReference type="EMBL" id="MFD1642872.1"/>
    </source>
</evidence>